<proteinExistence type="predicted"/>
<sequence length="74" mass="8308">SNGLDRDNYTAGNCLVAIELLPNSGNFLSVNRRGQIKISMKFKSPLDQNINVLVYCQNQAVIEIDAEKRVILDR</sequence>
<comment type="caution">
    <text evidence="1">The sequence shown here is derived from an EMBL/GenBank/DDBJ whole genome shotgun (WGS) entry which is preliminary data.</text>
</comment>
<dbReference type="AlphaFoldDB" id="A0A8J2KUC4"/>
<reference evidence="1" key="1">
    <citation type="submission" date="2021-06" db="EMBL/GenBank/DDBJ databases">
        <authorList>
            <person name="Hodson N. C."/>
            <person name="Mongue J. A."/>
            <person name="Jaron S. K."/>
        </authorList>
    </citation>
    <scope>NUCLEOTIDE SEQUENCE</scope>
</reference>
<keyword evidence="2" id="KW-1185">Reference proteome</keyword>
<accession>A0A8J2KUC4</accession>
<protein>
    <submittedName>
        <fullName evidence="1">Uncharacterized protein</fullName>
    </submittedName>
</protein>
<dbReference type="OrthoDB" id="5979489at2759"/>
<evidence type="ECO:0000313" key="2">
    <source>
        <dbReference type="Proteomes" id="UP000708208"/>
    </source>
</evidence>
<gene>
    <name evidence="1" type="ORF">AFUS01_LOCUS31221</name>
</gene>
<dbReference type="EMBL" id="CAJVCH010492047">
    <property type="protein sequence ID" value="CAG7820850.1"/>
    <property type="molecule type" value="Genomic_DNA"/>
</dbReference>
<organism evidence="1 2">
    <name type="scientific">Allacma fusca</name>
    <dbReference type="NCBI Taxonomy" id="39272"/>
    <lineage>
        <taxon>Eukaryota</taxon>
        <taxon>Metazoa</taxon>
        <taxon>Ecdysozoa</taxon>
        <taxon>Arthropoda</taxon>
        <taxon>Hexapoda</taxon>
        <taxon>Collembola</taxon>
        <taxon>Symphypleona</taxon>
        <taxon>Sminthuridae</taxon>
        <taxon>Allacma</taxon>
    </lineage>
</organism>
<name>A0A8J2KUC4_9HEXA</name>
<evidence type="ECO:0000313" key="1">
    <source>
        <dbReference type="EMBL" id="CAG7820850.1"/>
    </source>
</evidence>
<feature type="non-terminal residue" evidence="1">
    <location>
        <position position="1"/>
    </location>
</feature>
<dbReference type="Proteomes" id="UP000708208">
    <property type="component" value="Unassembled WGS sequence"/>
</dbReference>